<dbReference type="PANTHER" id="PTHR43390">
    <property type="entry name" value="SIGNAL PEPTIDASE I"/>
    <property type="match status" value="1"/>
</dbReference>
<dbReference type="GO" id="GO:0006465">
    <property type="term" value="P:signal peptide processing"/>
    <property type="evidence" value="ECO:0007669"/>
    <property type="project" value="InterPro"/>
</dbReference>
<comment type="similarity">
    <text evidence="2 9">Belongs to the peptidase S26 family.</text>
</comment>
<dbReference type="Gene3D" id="2.10.109.10">
    <property type="entry name" value="Umud Fragment, subunit A"/>
    <property type="match status" value="1"/>
</dbReference>
<dbReference type="InterPro" id="IPR000223">
    <property type="entry name" value="Pept_S26A_signal_pept_1"/>
</dbReference>
<evidence type="ECO:0000256" key="6">
    <source>
        <dbReference type="ARBA" id="ARBA00022801"/>
    </source>
</evidence>
<dbReference type="Pfam" id="PF10502">
    <property type="entry name" value="Peptidase_S26"/>
    <property type="match status" value="1"/>
</dbReference>
<reference evidence="12" key="1">
    <citation type="submission" date="2016-07" db="EMBL/GenBank/DDBJ databases">
        <authorList>
            <person name="Florea S."/>
            <person name="Webb J.S."/>
            <person name="Jaromczyk J."/>
            <person name="Schardl C.L."/>
        </authorList>
    </citation>
    <scope>NUCLEOTIDE SEQUENCE [LARGE SCALE GENOMIC DNA]</scope>
    <source>
        <strain evidence="12">MV-1</strain>
    </source>
</reference>
<feature type="active site" evidence="7">
    <location>
        <position position="114"/>
    </location>
</feature>
<dbReference type="CDD" id="cd06530">
    <property type="entry name" value="S26_SPase_I"/>
    <property type="match status" value="1"/>
</dbReference>
<dbReference type="PROSITE" id="PS00760">
    <property type="entry name" value="SPASE_I_2"/>
    <property type="match status" value="1"/>
</dbReference>
<feature type="active site" evidence="7">
    <location>
        <position position="53"/>
    </location>
</feature>
<accession>A0A1E5QBU2</accession>
<dbReference type="NCBIfam" id="TIGR02227">
    <property type="entry name" value="sigpep_I_bact"/>
    <property type="match status" value="1"/>
</dbReference>
<evidence type="ECO:0000313" key="11">
    <source>
        <dbReference type="EMBL" id="OEJ69423.1"/>
    </source>
</evidence>
<name>A0A1E5QBU2_9PROT</name>
<evidence type="ECO:0000256" key="7">
    <source>
        <dbReference type="PIRSR" id="PIRSR600223-1"/>
    </source>
</evidence>
<dbReference type="InterPro" id="IPR019757">
    <property type="entry name" value="Pept_S26A_signal_pept_1_Lys-AS"/>
</dbReference>
<dbReference type="GO" id="GO:0016020">
    <property type="term" value="C:membrane"/>
    <property type="evidence" value="ECO:0007669"/>
    <property type="project" value="UniProtKB-SubCell"/>
</dbReference>
<organism evidence="11 12">
    <name type="scientific">Magnetovibrio blakemorei</name>
    <dbReference type="NCBI Taxonomy" id="28181"/>
    <lineage>
        <taxon>Bacteria</taxon>
        <taxon>Pseudomonadati</taxon>
        <taxon>Pseudomonadota</taxon>
        <taxon>Alphaproteobacteria</taxon>
        <taxon>Rhodospirillales</taxon>
        <taxon>Magnetovibrionaceae</taxon>
        <taxon>Magnetovibrio</taxon>
    </lineage>
</organism>
<proteinExistence type="inferred from homology"/>
<dbReference type="EMBL" id="MCGG01000007">
    <property type="protein sequence ID" value="OEJ69423.1"/>
    <property type="molecule type" value="Genomic_DNA"/>
</dbReference>
<sequence length="257" mass="28991">MTDNPLDVEDLLSGKPVEGEGLWDTMKTIGFAVAIALLVRTFAFEPFSIPSGSMIPTLLVGDYLFVSKSSYGYSKHALPFSLPLIPGRILYEAPKRGDVMVFKLPTDGKTDYIKRIIGLPGDTIQVRGGILHINGVAVKRERVDNYVYQTTQGNFINTVLYTETLPNGITHPVIEISDSFPQDNTQVYTVPEDHFFAMGDNRDNSRDSRFLMDVGFIPKENLVGRAEMLFFSIDGSFWKVWTWPWSVRFERFFTGVN</sequence>
<evidence type="ECO:0000256" key="1">
    <source>
        <dbReference type="ARBA" id="ARBA00000677"/>
    </source>
</evidence>
<evidence type="ECO:0000259" key="10">
    <source>
        <dbReference type="Pfam" id="PF10502"/>
    </source>
</evidence>
<keyword evidence="5 8" id="KW-0645">Protease</keyword>
<evidence type="ECO:0000256" key="2">
    <source>
        <dbReference type="ARBA" id="ARBA00009370"/>
    </source>
</evidence>
<evidence type="ECO:0000256" key="5">
    <source>
        <dbReference type="ARBA" id="ARBA00022670"/>
    </source>
</evidence>
<keyword evidence="12" id="KW-1185">Reference proteome</keyword>
<dbReference type="Proteomes" id="UP000095347">
    <property type="component" value="Unassembled WGS sequence"/>
</dbReference>
<protein>
    <recommendedName>
        <fullName evidence="4 8">Signal peptidase I</fullName>
        <ecNumber evidence="3 8">3.4.21.89</ecNumber>
    </recommendedName>
</protein>
<comment type="catalytic activity">
    <reaction evidence="1 8">
        <text>Cleavage of hydrophobic, N-terminal signal or leader sequences from secreted and periplasmic proteins.</text>
        <dbReference type="EC" id="3.4.21.89"/>
    </reaction>
</comment>
<dbReference type="SUPFAM" id="SSF51306">
    <property type="entry name" value="LexA/Signal peptidase"/>
    <property type="match status" value="1"/>
</dbReference>
<dbReference type="GO" id="GO:0004252">
    <property type="term" value="F:serine-type endopeptidase activity"/>
    <property type="evidence" value="ECO:0007669"/>
    <property type="project" value="InterPro"/>
</dbReference>
<dbReference type="PANTHER" id="PTHR43390:SF1">
    <property type="entry name" value="CHLOROPLAST PROCESSING PEPTIDASE"/>
    <property type="match status" value="1"/>
</dbReference>
<dbReference type="InterPro" id="IPR019533">
    <property type="entry name" value="Peptidase_S26"/>
</dbReference>
<dbReference type="InterPro" id="IPR036286">
    <property type="entry name" value="LexA/Signal_pep-like_sf"/>
</dbReference>
<dbReference type="OrthoDB" id="9815782at2"/>
<dbReference type="STRING" id="28181.BEN30_03180"/>
<dbReference type="PRINTS" id="PR00727">
    <property type="entry name" value="LEADERPTASE"/>
</dbReference>
<comment type="subcellular location">
    <subcellularLocation>
        <location evidence="9">Membrane</location>
        <topology evidence="9">Single-pass type II membrane protein</topology>
    </subcellularLocation>
</comment>
<evidence type="ECO:0000256" key="8">
    <source>
        <dbReference type="RuleBase" id="RU003993"/>
    </source>
</evidence>
<evidence type="ECO:0000313" key="12">
    <source>
        <dbReference type="Proteomes" id="UP000095347"/>
    </source>
</evidence>
<feature type="domain" description="Peptidase S26" evidence="10">
    <location>
        <begin position="23"/>
        <end position="230"/>
    </location>
</feature>
<dbReference type="InterPro" id="IPR019756">
    <property type="entry name" value="Pept_S26A_signal_pept_1_Ser-AS"/>
</dbReference>
<comment type="caution">
    <text evidence="11">The sequence shown here is derived from an EMBL/GenBank/DDBJ whole genome shotgun (WGS) entry which is preliminary data.</text>
</comment>
<dbReference type="EC" id="3.4.21.89" evidence="3 8"/>
<dbReference type="RefSeq" id="WP_069956575.1">
    <property type="nucleotide sequence ID" value="NZ_MCGG01000007.1"/>
</dbReference>
<gene>
    <name evidence="11" type="ORF">BEN30_03180</name>
</gene>
<evidence type="ECO:0000256" key="4">
    <source>
        <dbReference type="ARBA" id="ARBA00019232"/>
    </source>
</evidence>
<dbReference type="AlphaFoldDB" id="A0A1E5QBU2"/>
<dbReference type="GO" id="GO:0009003">
    <property type="term" value="F:signal peptidase activity"/>
    <property type="evidence" value="ECO:0007669"/>
    <property type="project" value="UniProtKB-EC"/>
</dbReference>
<evidence type="ECO:0000256" key="9">
    <source>
        <dbReference type="RuleBase" id="RU362042"/>
    </source>
</evidence>
<dbReference type="PROSITE" id="PS00501">
    <property type="entry name" value="SPASE_I_1"/>
    <property type="match status" value="1"/>
</dbReference>
<keyword evidence="6 8" id="KW-0378">Hydrolase</keyword>
<evidence type="ECO:0000256" key="3">
    <source>
        <dbReference type="ARBA" id="ARBA00013208"/>
    </source>
</evidence>